<name>A0ABU7AEC1_9TELE</name>
<organism evidence="1 2">
    <name type="scientific">Ataeniobius toweri</name>
    <dbReference type="NCBI Taxonomy" id="208326"/>
    <lineage>
        <taxon>Eukaryota</taxon>
        <taxon>Metazoa</taxon>
        <taxon>Chordata</taxon>
        <taxon>Craniata</taxon>
        <taxon>Vertebrata</taxon>
        <taxon>Euteleostomi</taxon>
        <taxon>Actinopterygii</taxon>
        <taxon>Neopterygii</taxon>
        <taxon>Teleostei</taxon>
        <taxon>Neoteleostei</taxon>
        <taxon>Acanthomorphata</taxon>
        <taxon>Ovalentaria</taxon>
        <taxon>Atherinomorphae</taxon>
        <taxon>Cyprinodontiformes</taxon>
        <taxon>Goodeidae</taxon>
        <taxon>Ataeniobius</taxon>
    </lineage>
</organism>
<evidence type="ECO:0000313" key="2">
    <source>
        <dbReference type="Proteomes" id="UP001345963"/>
    </source>
</evidence>
<sequence length="76" mass="8592">MELADQGQRQRRGGTPDIFFLLCCTQEKCTCVDQRSFLHAAGSFTEAISIGFHRRKRNTDLCSLAASREKKNRLTA</sequence>
<protein>
    <submittedName>
        <fullName evidence="1">Uncharacterized protein</fullName>
    </submittedName>
</protein>
<accession>A0ABU7AEC1</accession>
<dbReference type="Proteomes" id="UP001345963">
    <property type="component" value="Unassembled WGS sequence"/>
</dbReference>
<proteinExistence type="predicted"/>
<dbReference type="EMBL" id="JAHUTI010011761">
    <property type="protein sequence ID" value="MED6236352.1"/>
    <property type="molecule type" value="Genomic_DNA"/>
</dbReference>
<reference evidence="1 2" key="1">
    <citation type="submission" date="2021-07" db="EMBL/GenBank/DDBJ databases">
        <authorList>
            <person name="Palmer J.M."/>
        </authorList>
    </citation>
    <scope>NUCLEOTIDE SEQUENCE [LARGE SCALE GENOMIC DNA]</scope>
    <source>
        <strain evidence="1 2">AT_MEX2019</strain>
        <tissue evidence="1">Muscle</tissue>
    </source>
</reference>
<evidence type="ECO:0000313" key="1">
    <source>
        <dbReference type="EMBL" id="MED6236352.1"/>
    </source>
</evidence>
<gene>
    <name evidence="1" type="ORF">ATANTOWER_007883</name>
</gene>
<comment type="caution">
    <text evidence="1">The sequence shown here is derived from an EMBL/GenBank/DDBJ whole genome shotgun (WGS) entry which is preliminary data.</text>
</comment>
<keyword evidence="2" id="KW-1185">Reference proteome</keyword>